<reference evidence="1 2" key="1">
    <citation type="submission" date="2014-05" db="EMBL/GenBank/DDBJ databases">
        <title>Complete genome sequence of Corynebacterium marinum DSM 44953.</title>
        <authorList>
            <person name="Schaffert L."/>
            <person name="Albersmeier A."/>
            <person name="Kalinowski J."/>
            <person name="Ruckert C."/>
        </authorList>
    </citation>
    <scope>NUCLEOTIDE SEQUENCE [LARGE SCALE GENOMIC DNA]</scope>
    <source>
        <strain evidence="1 2">DSM 44953</strain>
    </source>
</reference>
<sequence length="387" mass="43229">MKVGFFHDAPLINHEGVYYSRGFGSEIWRRYLSVFDEIVVSTRVTSASPSGMSVSSCDGASFNPIFSYKDPRSLLTNFTGIYREICDRLRDVDCAIVRLPSVVGWITCAAAAKLGKPVLIEMVGCPWDSYRFHGWKGSLIAPFAFLATRAAVSRSRFTIYVTQHFLQERYPTKGRSAGISNVNIESDSSRLKRRLSSIPVNKDKLTLGSIGKVDLRYKGYESAVDAVSFLADKGYDIDYELVGPGDQRHLQQQIDRLNLSDRVRLKGPLPSSELGKWFDSIDIYIQPSLSEGLPRSVVEAMSHGLPVILSDVGGHSELVGEDFLYPSGDSRSLANRIIRFMDEDWEAVSSNNFEKSTEYEQSQLQQSRNSILQDFKNEVSKSSLGSI</sequence>
<dbReference type="PANTHER" id="PTHR12526:SF630">
    <property type="entry name" value="GLYCOSYLTRANSFERASE"/>
    <property type="match status" value="1"/>
</dbReference>
<dbReference type="STRING" id="1224162.B840_08940"/>
<dbReference type="HOGENOM" id="CLU_058587_0_0_11"/>
<dbReference type="CDD" id="cd03801">
    <property type="entry name" value="GT4_PimA-like"/>
    <property type="match status" value="1"/>
</dbReference>
<dbReference type="RefSeq" id="WP_084602906.1">
    <property type="nucleotide sequence ID" value="NZ_CP007790.1"/>
</dbReference>
<keyword evidence="2" id="KW-1185">Reference proteome</keyword>
<dbReference type="OrthoDB" id="509705at2"/>
<evidence type="ECO:0000313" key="1">
    <source>
        <dbReference type="EMBL" id="AJK69383.1"/>
    </source>
</evidence>
<dbReference type="SUPFAM" id="SSF53756">
    <property type="entry name" value="UDP-Glycosyltransferase/glycogen phosphorylase"/>
    <property type="match status" value="1"/>
</dbReference>
<dbReference type="Gene3D" id="3.40.50.2000">
    <property type="entry name" value="Glycogen Phosphorylase B"/>
    <property type="match status" value="2"/>
</dbReference>
<dbReference type="EMBL" id="CP007790">
    <property type="protein sequence ID" value="AJK69383.1"/>
    <property type="molecule type" value="Genomic_DNA"/>
</dbReference>
<gene>
    <name evidence="1" type="ORF">B840_08940</name>
</gene>
<name>A0A0B6TNB9_9CORY</name>
<organism evidence="1 2">
    <name type="scientific">Corynebacterium marinum DSM 44953</name>
    <dbReference type="NCBI Taxonomy" id="1224162"/>
    <lineage>
        <taxon>Bacteria</taxon>
        <taxon>Bacillati</taxon>
        <taxon>Actinomycetota</taxon>
        <taxon>Actinomycetes</taxon>
        <taxon>Mycobacteriales</taxon>
        <taxon>Corynebacteriaceae</taxon>
        <taxon>Corynebacterium</taxon>
    </lineage>
</organism>
<dbReference type="AlphaFoldDB" id="A0A0B6TNB9"/>
<protein>
    <submittedName>
        <fullName evidence="1">Uncharacterized protein</fullName>
    </submittedName>
</protein>
<dbReference type="Pfam" id="PF13692">
    <property type="entry name" value="Glyco_trans_1_4"/>
    <property type="match status" value="1"/>
</dbReference>
<dbReference type="PANTHER" id="PTHR12526">
    <property type="entry name" value="GLYCOSYLTRANSFERASE"/>
    <property type="match status" value="1"/>
</dbReference>
<dbReference type="KEGG" id="cmq:B840_08940"/>
<proteinExistence type="predicted"/>
<evidence type="ECO:0000313" key="2">
    <source>
        <dbReference type="Proteomes" id="UP000031928"/>
    </source>
</evidence>
<dbReference type="Proteomes" id="UP000031928">
    <property type="component" value="Chromosome"/>
</dbReference>
<accession>A0A0B6TNB9</accession>